<gene>
    <name evidence="1" type="ORF">Scep_004492</name>
</gene>
<evidence type="ECO:0000313" key="2">
    <source>
        <dbReference type="Proteomes" id="UP001419268"/>
    </source>
</evidence>
<dbReference type="AlphaFoldDB" id="A0AAP0KSK2"/>
<name>A0AAP0KSK2_9MAGN</name>
<keyword evidence="2" id="KW-1185">Reference proteome</keyword>
<dbReference type="Proteomes" id="UP001419268">
    <property type="component" value="Unassembled WGS sequence"/>
</dbReference>
<proteinExistence type="predicted"/>
<reference evidence="1 2" key="1">
    <citation type="submission" date="2024-01" db="EMBL/GenBank/DDBJ databases">
        <title>Genome assemblies of Stephania.</title>
        <authorList>
            <person name="Yang L."/>
        </authorList>
    </citation>
    <scope>NUCLEOTIDE SEQUENCE [LARGE SCALE GENOMIC DNA]</scope>
    <source>
        <strain evidence="1">JXDWG</strain>
        <tissue evidence="1">Leaf</tissue>
    </source>
</reference>
<dbReference type="EMBL" id="JBBNAG010000002">
    <property type="protein sequence ID" value="KAK9157918.1"/>
    <property type="molecule type" value="Genomic_DNA"/>
</dbReference>
<dbReference type="PANTHER" id="PTHR34141:SF1">
    <property type="match status" value="1"/>
</dbReference>
<organism evidence="1 2">
    <name type="scientific">Stephania cephalantha</name>
    <dbReference type="NCBI Taxonomy" id="152367"/>
    <lineage>
        <taxon>Eukaryota</taxon>
        <taxon>Viridiplantae</taxon>
        <taxon>Streptophyta</taxon>
        <taxon>Embryophyta</taxon>
        <taxon>Tracheophyta</taxon>
        <taxon>Spermatophyta</taxon>
        <taxon>Magnoliopsida</taxon>
        <taxon>Ranunculales</taxon>
        <taxon>Menispermaceae</taxon>
        <taxon>Menispermoideae</taxon>
        <taxon>Cissampelideae</taxon>
        <taxon>Stephania</taxon>
    </lineage>
</organism>
<evidence type="ECO:0000313" key="1">
    <source>
        <dbReference type="EMBL" id="KAK9157918.1"/>
    </source>
</evidence>
<comment type="caution">
    <text evidence="1">The sequence shown here is derived from an EMBL/GenBank/DDBJ whole genome shotgun (WGS) entry which is preliminary data.</text>
</comment>
<dbReference type="PANTHER" id="PTHR34141">
    <property type="match status" value="1"/>
</dbReference>
<sequence>MSLELGPSCPALRANLFPKVTYPFYRLPLPTFFHRPEVVHVGDLMQLRVRQGTNDTRSFEFSRASGGASETTKVQ</sequence>
<accession>A0AAP0KSK2</accession>
<protein>
    <submittedName>
        <fullName evidence="1">Uncharacterized protein</fullName>
    </submittedName>
</protein>